<evidence type="ECO:0000256" key="4">
    <source>
        <dbReference type="ARBA" id="ARBA00023136"/>
    </source>
</evidence>
<dbReference type="Proteomes" id="UP000309872">
    <property type="component" value="Unassembled WGS sequence"/>
</dbReference>
<comment type="similarity">
    <text evidence="2">Belongs to the SusD family.</text>
</comment>
<dbReference type="OrthoDB" id="653598at2"/>
<sequence>MCSMKNIYAIIGLVSSSLNFSCSEFLDEKPDIKMVVPKSLTDVELLLNDYAAMNMGYPLLGEWATDDYYLTKQSWEAIANQDQRNAYIWKDEPYEDAVQWQRPYKTVYIANQVLEILSGLPKTGDPPTYQRVYGAAHFFRAFAFHQLLEVYAPAYDSSTAGVELGIPLRLSPDIDGSVGRANLSDSYGQVLSDYRIAISNLPGNEGRKGQPHKAAAHAGLARAYLYMGMFAEAYLHADSAIQLSPELMDYNKLKETDNFPVPRFNGEVLFPAMSTNAGPMGFTIALVDSTLYASYAESDLRRTIFFRSNAAPTGSYLYRGNYDRTSAQLFVGLTTSEIYLIKAEAAVRVGKSAEALLALNTLLKKRWELNSFVDIEEADAGRLLAIILQERRKELLFRGRRWADLKRLNTEGAFQKTLVRKIGDQQYTLEPNSPKYAVRLPESVVRIGNLQQNKR</sequence>
<dbReference type="InterPro" id="IPR012944">
    <property type="entry name" value="SusD_RagB_dom"/>
</dbReference>
<evidence type="ECO:0000256" key="6">
    <source>
        <dbReference type="PROSITE-ProRule" id="PRU00339"/>
    </source>
</evidence>
<dbReference type="EMBL" id="SUKA01000001">
    <property type="protein sequence ID" value="TJY67914.1"/>
    <property type="molecule type" value="Genomic_DNA"/>
</dbReference>
<dbReference type="PROSITE" id="PS50005">
    <property type="entry name" value="TPR"/>
    <property type="match status" value="1"/>
</dbReference>
<evidence type="ECO:0000259" key="7">
    <source>
        <dbReference type="Pfam" id="PF07980"/>
    </source>
</evidence>
<evidence type="ECO:0000256" key="3">
    <source>
        <dbReference type="ARBA" id="ARBA00022729"/>
    </source>
</evidence>
<evidence type="ECO:0000313" key="9">
    <source>
        <dbReference type="EMBL" id="TJY67914.1"/>
    </source>
</evidence>
<keyword evidence="6" id="KW-0802">TPR repeat</keyword>
<accession>A0A4U0H968</accession>
<gene>
    <name evidence="9" type="ORF">FAZ19_01225</name>
</gene>
<feature type="domain" description="RagB/SusD" evidence="7">
    <location>
        <begin position="335"/>
        <end position="416"/>
    </location>
</feature>
<organism evidence="9 10">
    <name type="scientific">Sphingobacterium alkalisoli</name>
    <dbReference type="NCBI Taxonomy" id="1874115"/>
    <lineage>
        <taxon>Bacteria</taxon>
        <taxon>Pseudomonadati</taxon>
        <taxon>Bacteroidota</taxon>
        <taxon>Sphingobacteriia</taxon>
        <taxon>Sphingobacteriales</taxon>
        <taxon>Sphingobacteriaceae</taxon>
        <taxon>Sphingobacterium</taxon>
    </lineage>
</organism>
<dbReference type="InterPro" id="IPR011990">
    <property type="entry name" value="TPR-like_helical_dom_sf"/>
</dbReference>
<feature type="domain" description="SusD-like N-terminal" evidence="8">
    <location>
        <begin position="24"/>
        <end position="225"/>
    </location>
</feature>
<dbReference type="SUPFAM" id="SSF48452">
    <property type="entry name" value="TPR-like"/>
    <property type="match status" value="1"/>
</dbReference>
<evidence type="ECO:0000259" key="8">
    <source>
        <dbReference type="Pfam" id="PF14322"/>
    </source>
</evidence>
<comment type="subcellular location">
    <subcellularLocation>
        <location evidence="1">Cell outer membrane</location>
    </subcellularLocation>
</comment>
<proteinExistence type="inferred from homology"/>
<protein>
    <submittedName>
        <fullName evidence="9">RagB/SusD family nutrient uptake outer membrane protein</fullName>
    </submittedName>
</protein>
<comment type="caution">
    <text evidence="9">The sequence shown here is derived from an EMBL/GenBank/DDBJ whole genome shotgun (WGS) entry which is preliminary data.</text>
</comment>
<dbReference type="SMART" id="SM00028">
    <property type="entry name" value="TPR"/>
    <property type="match status" value="1"/>
</dbReference>
<name>A0A4U0H968_9SPHI</name>
<dbReference type="Pfam" id="PF14322">
    <property type="entry name" value="SusD-like_3"/>
    <property type="match status" value="1"/>
</dbReference>
<evidence type="ECO:0000313" key="10">
    <source>
        <dbReference type="Proteomes" id="UP000309872"/>
    </source>
</evidence>
<feature type="repeat" description="TPR" evidence="6">
    <location>
        <begin position="214"/>
        <end position="247"/>
    </location>
</feature>
<keyword evidence="10" id="KW-1185">Reference proteome</keyword>
<evidence type="ECO:0000256" key="2">
    <source>
        <dbReference type="ARBA" id="ARBA00006275"/>
    </source>
</evidence>
<dbReference type="InterPro" id="IPR033985">
    <property type="entry name" value="SusD-like_N"/>
</dbReference>
<dbReference type="Gene3D" id="1.25.40.390">
    <property type="match status" value="1"/>
</dbReference>
<reference evidence="9 10" key="1">
    <citation type="submission" date="2019-04" db="EMBL/GenBank/DDBJ databases">
        <title>Sphingobacterium olei sp. nov., isolated from oil-contaminated soil.</title>
        <authorList>
            <person name="Liu B."/>
        </authorList>
    </citation>
    <scope>NUCLEOTIDE SEQUENCE [LARGE SCALE GENOMIC DNA]</scope>
    <source>
        <strain evidence="9 10">Y3L14</strain>
    </source>
</reference>
<dbReference type="Pfam" id="PF07980">
    <property type="entry name" value="SusD_RagB"/>
    <property type="match status" value="1"/>
</dbReference>
<evidence type="ECO:0000256" key="5">
    <source>
        <dbReference type="ARBA" id="ARBA00023237"/>
    </source>
</evidence>
<dbReference type="GO" id="GO:0009279">
    <property type="term" value="C:cell outer membrane"/>
    <property type="evidence" value="ECO:0007669"/>
    <property type="project" value="UniProtKB-SubCell"/>
</dbReference>
<keyword evidence="5" id="KW-0998">Cell outer membrane</keyword>
<dbReference type="InterPro" id="IPR019734">
    <property type="entry name" value="TPR_rpt"/>
</dbReference>
<keyword evidence="4" id="KW-0472">Membrane</keyword>
<keyword evidence="3" id="KW-0732">Signal</keyword>
<dbReference type="AlphaFoldDB" id="A0A4U0H968"/>
<evidence type="ECO:0000256" key="1">
    <source>
        <dbReference type="ARBA" id="ARBA00004442"/>
    </source>
</evidence>